<comment type="caution">
    <text evidence="15">The sequence shown here is derived from an EMBL/GenBank/DDBJ whole genome shotgun (WGS) entry which is preliminary data.</text>
</comment>
<name>A0AAP0BD63_9ASPA</name>
<accession>A0AAP0BD63</accession>
<dbReference type="PROSITE" id="PS50011">
    <property type="entry name" value="PROTEIN_KINASE_DOM"/>
    <property type="match status" value="1"/>
</dbReference>
<dbReference type="SMART" id="SM00220">
    <property type="entry name" value="S_TKc"/>
    <property type="match status" value="1"/>
</dbReference>
<feature type="domain" description="Gnk2-homologous" evidence="14">
    <location>
        <begin position="29"/>
        <end position="134"/>
    </location>
</feature>
<reference evidence="15 16" key="1">
    <citation type="journal article" date="2022" name="Nat. Plants">
        <title>Genomes of leafy and leafless Platanthera orchids illuminate the evolution of mycoheterotrophy.</title>
        <authorList>
            <person name="Li M.H."/>
            <person name="Liu K.W."/>
            <person name="Li Z."/>
            <person name="Lu H.C."/>
            <person name="Ye Q.L."/>
            <person name="Zhang D."/>
            <person name="Wang J.Y."/>
            <person name="Li Y.F."/>
            <person name="Zhong Z.M."/>
            <person name="Liu X."/>
            <person name="Yu X."/>
            <person name="Liu D.K."/>
            <person name="Tu X.D."/>
            <person name="Liu B."/>
            <person name="Hao Y."/>
            <person name="Liao X.Y."/>
            <person name="Jiang Y.T."/>
            <person name="Sun W.H."/>
            <person name="Chen J."/>
            <person name="Chen Y.Q."/>
            <person name="Ai Y."/>
            <person name="Zhai J.W."/>
            <person name="Wu S.S."/>
            <person name="Zhou Z."/>
            <person name="Hsiao Y.Y."/>
            <person name="Wu W.L."/>
            <person name="Chen Y.Y."/>
            <person name="Lin Y.F."/>
            <person name="Hsu J.L."/>
            <person name="Li C.Y."/>
            <person name="Wang Z.W."/>
            <person name="Zhao X."/>
            <person name="Zhong W.Y."/>
            <person name="Ma X.K."/>
            <person name="Ma L."/>
            <person name="Huang J."/>
            <person name="Chen G.Z."/>
            <person name="Huang M.Z."/>
            <person name="Huang L."/>
            <person name="Peng D.H."/>
            <person name="Luo Y.B."/>
            <person name="Zou S.Q."/>
            <person name="Chen S.P."/>
            <person name="Lan S."/>
            <person name="Tsai W.C."/>
            <person name="Van de Peer Y."/>
            <person name="Liu Z.J."/>
        </authorList>
    </citation>
    <scope>NUCLEOTIDE SEQUENCE [LARGE SCALE GENOMIC DNA]</scope>
    <source>
        <strain evidence="15">Lor287</strain>
    </source>
</reference>
<dbReference type="Gene3D" id="1.10.510.10">
    <property type="entry name" value="Transferase(Phosphotransferase) domain 1"/>
    <property type="match status" value="1"/>
</dbReference>
<dbReference type="AlphaFoldDB" id="A0AAP0BD63"/>
<evidence type="ECO:0000256" key="6">
    <source>
        <dbReference type="ARBA" id="ARBA00022777"/>
    </source>
</evidence>
<dbReference type="SUPFAM" id="SSF56112">
    <property type="entry name" value="Protein kinase-like (PK-like)"/>
    <property type="match status" value="1"/>
</dbReference>
<dbReference type="CDD" id="cd23509">
    <property type="entry name" value="Gnk2-like"/>
    <property type="match status" value="2"/>
</dbReference>
<keyword evidence="9" id="KW-0325">Glycoprotein</keyword>
<evidence type="ECO:0000256" key="1">
    <source>
        <dbReference type="ARBA" id="ARBA00022527"/>
    </source>
</evidence>
<feature type="binding site" evidence="10">
    <location>
        <position position="352"/>
    </location>
    <ligand>
        <name>ATP</name>
        <dbReference type="ChEBI" id="CHEBI:30616"/>
    </ligand>
</feature>
<evidence type="ECO:0000256" key="4">
    <source>
        <dbReference type="ARBA" id="ARBA00022737"/>
    </source>
</evidence>
<evidence type="ECO:0000256" key="3">
    <source>
        <dbReference type="ARBA" id="ARBA00022729"/>
    </source>
</evidence>
<dbReference type="InterPro" id="IPR008271">
    <property type="entry name" value="Ser/Thr_kinase_AS"/>
</dbReference>
<protein>
    <submittedName>
        <fullName evidence="15">Cysteine-rich receptor-like protein kinase 2</fullName>
    </submittedName>
</protein>
<keyword evidence="1" id="KW-0723">Serine/threonine-protein kinase</keyword>
<keyword evidence="11" id="KW-0472">Membrane</keyword>
<dbReference type="CDD" id="cd14066">
    <property type="entry name" value="STKc_IRAK"/>
    <property type="match status" value="1"/>
</dbReference>
<evidence type="ECO:0000256" key="9">
    <source>
        <dbReference type="ARBA" id="ARBA00023180"/>
    </source>
</evidence>
<feature type="transmembrane region" description="Helical" evidence="11">
    <location>
        <begin position="261"/>
        <end position="285"/>
    </location>
</feature>
<feature type="signal peptide" evidence="12">
    <location>
        <begin position="1"/>
        <end position="25"/>
    </location>
</feature>
<gene>
    <name evidence="15" type="primary">CRK2</name>
    <name evidence="15" type="ORF">KSP39_PZI012975</name>
</gene>
<keyword evidence="8 15" id="KW-0675">Receptor</keyword>
<evidence type="ECO:0000256" key="8">
    <source>
        <dbReference type="ARBA" id="ARBA00023170"/>
    </source>
</evidence>
<dbReference type="InterPro" id="IPR002902">
    <property type="entry name" value="GNK2"/>
</dbReference>
<evidence type="ECO:0000256" key="11">
    <source>
        <dbReference type="SAM" id="Phobius"/>
    </source>
</evidence>
<evidence type="ECO:0000256" key="10">
    <source>
        <dbReference type="PROSITE-ProRule" id="PRU10141"/>
    </source>
</evidence>
<dbReference type="GO" id="GO:0004674">
    <property type="term" value="F:protein serine/threonine kinase activity"/>
    <property type="evidence" value="ECO:0007669"/>
    <property type="project" value="UniProtKB-KW"/>
</dbReference>
<evidence type="ECO:0000256" key="7">
    <source>
        <dbReference type="ARBA" id="ARBA00022840"/>
    </source>
</evidence>
<dbReference type="Pfam" id="PF01657">
    <property type="entry name" value="Stress-antifung"/>
    <property type="match status" value="2"/>
</dbReference>
<evidence type="ECO:0000313" key="16">
    <source>
        <dbReference type="Proteomes" id="UP001418222"/>
    </source>
</evidence>
<dbReference type="Gene3D" id="3.30.430.20">
    <property type="entry name" value="Gnk2 domain, C-X8-C-X2-C motif"/>
    <property type="match status" value="2"/>
</dbReference>
<dbReference type="PROSITE" id="PS00108">
    <property type="entry name" value="PROTEIN_KINASE_ST"/>
    <property type="match status" value="1"/>
</dbReference>
<keyword evidence="11" id="KW-0812">Transmembrane</keyword>
<dbReference type="PANTHER" id="PTHR47973">
    <property type="entry name" value="CYSTEINE-RICH RECEPTOR-LIKE PROTEIN KINASE 3"/>
    <property type="match status" value="1"/>
</dbReference>
<dbReference type="PROSITE" id="PS51473">
    <property type="entry name" value="GNK2"/>
    <property type="match status" value="2"/>
</dbReference>
<dbReference type="InterPro" id="IPR038408">
    <property type="entry name" value="GNK2_sf"/>
</dbReference>
<keyword evidence="6 15" id="KW-0418">Kinase</keyword>
<feature type="chain" id="PRO_5042952142" evidence="12">
    <location>
        <begin position="26"/>
        <end position="640"/>
    </location>
</feature>
<evidence type="ECO:0000256" key="5">
    <source>
        <dbReference type="ARBA" id="ARBA00022741"/>
    </source>
</evidence>
<evidence type="ECO:0000313" key="15">
    <source>
        <dbReference type="EMBL" id="KAK8936096.1"/>
    </source>
</evidence>
<keyword evidence="2" id="KW-0808">Transferase</keyword>
<dbReference type="Proteomes" id="UP001418222">
    <property type="component" value="Unassembled WGS sequence"/>
</dbReference>
<proteinExistence type="predicted"/>
<dbReference type="InterPro" id="IPR011009">
    <property type="entry name" value="Kinase-like_dom_sf"/>
</dbReference>
<dbReference type="Pfam" id="PF00069">
    <property type="entry name" value="Pkinase"/>
    <property type="match status" value="1"/>
</dbReference>
<feature type="domain" description="Gnk2-homologous" evidence="14">
    <location>
        <begin position="139"/>
        <end position="238"/>
    </location>
</feature>
<keyword evidence="7 10" id="KW-0067">ATP-binding</keyword>
<dbReference type="InterPro" id="IPR052059">
    <property type="entry name" value="CR_Ser/Thr_kinase"/>
</dbReference>
<organism evidence="15 16">
    <name type="scientific">Platanthera zijinensis</name>
    <dbReference type="NCBI Taxonomy" id="2320716"/>
    <lineage>
        <taxon>Eukaryota</taxon>
        <taxon>Viridiplantae</taxon>
        <taxon>Streptophyta</taxon>
        <taxon>Embryophyta</taxon>
        <taxon>Tracheophyta</taxon>
        <taxon>Spermatophyta</taxon>
        <taxon>Magnoliopsida</taxon>
        <taxon>Liliopsida</taxon>
        <taxon>Asparagales</taxon>
        <taxon>Orchidaceae</taxon>
        <taxon>Orchidoideae</taxon>
        <taxon>Orchideae</taxon>
        <taxon>Orchidinae</taxon>
        <taxon>Platanthera</taxon>
    </lineage>
</organism>
<dbReference type="EMBL" id="JBBWWQ010000011">
    <property type="protein sequence ID" value="KAK8936096.1"/>
    <property type="molecule type" value="Genomic_DNA"/>
</dbReference>
<dbReference type="FunFam" id="3.30.200.20:FF:000162">
    <property type="entry name" value="Adenine nucleotide alpha hydrolase-like domain kinase"/>
    <property type="match status" value="1"/>
</dbReference>
<keyword evidence="4" id="KW-0677">Repeat</keyword>
<evidence type="ECO:0000256" key="12">
    <source>
        <dbReference type="SAM" id="SignalP"/>
    </source>
</evidence>
<feature type="domain" description="Protein kinase" evidence="13">
    <location>
        <begin position="323"/>
        <end position="609"/>
    </location>
</feature>
<evidence type="ECO:0000256" key="2">
    <source>
        <dbReference type="ARBA" id="ARBA00022679"/>
    </source>
</evidence>
<dbReference type="GO" id="GO:0005524">
    <property type="term" value="F:ATP binding"/>
    <property type="evidence" value="ECO:0007669"/>
    <property type="project" value="UniProtKB-UniRule"/>
</dbReference>
<dbReference type="FunFam" id="1.10.510.10:FF:000336">
    <property type="entry name" value="Cysteine-rich receptor-like protein kinase 2"/>
    <property type="match status" value="1"/>
</dbReference>
<keyword evidence="3 12" id="KW-0732">Signal</keyword>
<keyword evidence="16" id="KW-1185">Reference proteome</keyword>
<keyword evidence="11" id="KW-1133">Transmembrane helix</keyword>
<dbReference type="CDD" id="cd12087">
    <property type="entry name" value="TM_EGFR-like"/>
    <property type="match status" value="1"/>
</dbReference>
<dbReference type="InterPro" id="IPR017441">
    <property type="entry name" value="Protein_kinase_ATP_BS"/>
</dbReference>
<keyword evidence="5 10" id="KW-0547">Nucleotide-binding</keyword>
<dbReference type="PROSITE" id="PS00107">
    <property type="entry name" value="PROTEIN_KINASE_ATP"/>
    <property type="match status" value="1"/>
</dbReference>
<evidence type="ECO:0000259" key="13">
    <source>
        <dbReference type="PROSITE" id="PS50011"/>
    </source>
</evidence>
<dbReference type="Gene3D" id="3.30.200.20">
    <property type="entry name" value="Phosphorylase Kinase, domain 1"/>
    <property type="match status" value="1"/>
</dbReference>
<dbReference type="InterPro" id="IPR000719">
    <property type="entry name" value="Prot_kinase_dom"/>
</dbReference>
<sequence length="640" mass="70199">MYPRFSENLLISLLIIVHLTITIVADPQINLLSVGCSNNNSTNPSLFLANLNATIYDLKSQIYTSGGRILFATAERSNSSMPVFALAFCRGYLSRQDCITCLTSAASRARICGSETGGLVIDDGCTMRYESAPLLDQSTLPVNNFVCGNETDDTAGFDDSARELLRGLSLVAPQITGYFAAAAYKGVYAVAQCSPIVSQPICSVCLQVAYANIKGCFSASDGRAVDAVCFMRYSNEAFFSANYTVNLAAYFSPGGRNENKAAIIGGVAGGISLIILLVLAIVVFFRRLRRPDERLIGDISRVAEFRGPVNFLYSDLKSATNNFSKDNKLGEGGFGEVYKGTQKNGEIIAVKKLAMTQSKRAKASFFSEVNLISNARHQNLLRYLGCSSSSGEMLLVYEYMANGSLDNFLFGEMRGMLNWKQRFGIIVGMARGLAYLHQEFHVCIIHRDIKSSNVLLDDNFRAKIADFGLARLRPGDQSHLSSYFSGTLGYIAPEYIIHGDLTEKVDTFSFGVVVLEILSGQRNCDSKLELEPQYLLESAWKLYEENSLSKLIDKSLDPNEYSLEEVLRVITIALYCTQEAALRPNMSQVVILLLGEGGPQFELARPPFIMTPGKGCHNAFSSMASSSRVTKHFLSNLVSR</sequence>
<evidence type="ECO:0000259" key="14">
    <source>
        <dbReference type="PROSITE" id="PS51473"/>
    </source>
</evidence>